<keyword evidence="3" id="KW-1185">Reference proteome</keyword>
<dbReference type="EMBL" id="JBEQCT010000001">
    <property type="protein sequence ID" value="MFM2484359.1"/>
    <property type="molecule type" value="Genomic_DNA"/>
</dbReference>
<dbReference type="Proteomes" id="UP001629953">
    <property type="component" value="Unassembled WGS sequence"/>
</dbReference>
<organism evidence="2 3">
    <name type="scientific">Celerinatantimonas yamalensis</name>
    <dbReference type="NCBI Taxonomy" id="559956"/>
    <lineage>
        <taxon>Bacteria</taxon>
        <taxon>Pseudomonadati</taxon>
        <taxon>Pseudomonadota</taxon>
        <taxon>Gammaproteobacteria</taxon>
        <taxon>Celerinatantimonadaceae</taxon>
        <taxon>Celerinatantimonas</taxon>
    </lineage>
</organism>
<protein>
    <submittedName>
        <fullName evidence="2">Nucleotide-binding protein</fullName>
    </submittedName>
</protein>
<dbReference type="RefSeq" id="WP_408622502.1">
    <property type="nucleotide sequence ID" value="NZ_JBEQCT010000001.1"/>
</dbReference>
<dbReference type="InterPro" id="IPR019302">
    <property type="entry name" value="CAP12/PCTIR_TIR_dom"/>
</dbReference>
<accession>A0ABW9G4P6</accession>
<evidence type="ECO:0000313" key="2">
    <source>
        <dbReference type="EMBL" id="MFM2484359.1"/>
    </source>
</evidence>
<name>A0ABW9G4P6_9GAMM</name>
<gene>
    <name evidence="2" type="ORF">ABUE30_04635</name>
</gene>
<proteinExistence type="predicted"/>
<dbReference type="Pfam" id="PF10137">
    <property type="entry name" value="CAP12-PCTIR_TIR"/>
    <property type="match status" value="1"/>
</dbReference>
<reference evidence="2 3" key="1">
    <citation type="journal article" date="2013" name="Int. J. Syst. Evol. Microbiol.">
        <title>Celerinatantimonas yamalensis sp. nov., a cold-adapted diazotrophic bacterium from a cold permafrost brine.</title>
        <authorList>
            <person name="Shcherbakova V."/>
            <person name="Chuvilskaya N."/>
            <person name="Rivkina E."/>
            <person name="Demidov N."/>
            <person name="Uchaeva V."/>
            <person name="Suetin S."/>
            <person name="Suzina N."/>
            <person name="Gilichinsky D."/>
        </authorList>
    </citation>
    <scope>NUCLEOTIDE SEQUENCE [LARGE SCALE GENOMIC DNA]</scope>
    <source>
        <strain evidence="2 3">C7</strain>
    </source>
</reference>
<evidence type="ECO:0000259" key="1">
    <source>
        <dbReference type="Pfam" id="PF10137"/>
    </source>
</evidence>
<comment type="caution">
    <text evidence="2">The sequence shown here is derived from an EMBL/GenBank/DDBJ whole genome shotgun (WGS) entry which is preliminary data.</text>
</comment>
<feature type="domain" description="CD-NTase-associated protein 12/Pycsar effector protein TIR" evidence="1">
    <location>
        <begin position="109"/>
        <end position="225"/>
    </location>
</feature>
<evidence type="ECO:0000313" key="3">
    <source>
        <dbReference type="Proteomes" id="UP001629953"/>
    </source>
</evidence>
<sequence length="251" mass="27532">MDTKYLKTVFSAFADTVRAVISEEPQPGISGPGQLSPDGIRYYNSIAKSFNEVFSDKKLMLFREDTTPNLVTHPKALEVLGQVKIALSTLGDINDEIEPLETKRHGKPKVFIGCSVEGFNAAKIIQLNLEHSINSTIWHQRVFGLSKGTLETLVEKVKSFDYAILVLTQDDVIISRGDVKMTARDNVLFELGLFMGALGRSYTFIVCEEGITLPSDLAGITPAHYSLEGKENLVAALGPVCTKLEIEIGVL</sequence>